<feature type="region of interest" description="Disordered" evidence="1">
    <location>
        <begin position="315"/>
        <end position="370"/>
    </location>
</feature>
<evidence type="ECO:0000256" key="2">
    <source>
        <dbReference type="SAM" id="Phobius"/>
    </source>
</evidence>
<organism evidence="3 4">
    <name type="scientific">Talaromyces rugulosus</name>
    <name type="common">Penicillium rugulosum</name>
    <dbReference type="NCBI Taxonomy" id="121627"/>
    <lineage>
        <taxon>Eukaryota</taxon>
        <taxon>Fungi</taxon>
        <taxon>Dikarya</taxon>
        <taxon>Ascomycota</taxon>
        <taxon>Pezizomycotina</taxon>
        <taxon>Eurotiomycetes</taxon>
        <taxon>Eurotiomycetidae</taxon>
        <taxon>Eurotiales</taxon>
        <taxon>Trichocomaceae</taxon>
        <taxon>Talaromyces</taxon>
        <taxon>Talaromyces sect. Islandici</taxon>
    </lineage>
</organism>
<sequence length="370" mass="40244">MLINGIKNKIIRHLSKFVWGSTGPRIASFAAFPCVVYTTKPGQTNDIIAYRSPHVVHVVRGGTRRSFFIESSRNYTQKQTVILISGLATTSCSLLDNSNDTFFELPAVARSDPTRLLLLVAITVSTAPETIRDPDRKMAPMSSFTEPIMRAVRNLASAFLSRSIATTTTDPTSLSSPPAHEIKKRAPQILSIPATYALRDSSPEPGVVVGIVLGVVAAVVLVLFILYQGLGLGGDSRGSIDGGGSGVIVVEEEESVRGGSRRRGGLASRSRSTRGGRGRVVEEIVEVRRPHSRTHSLRETEDDYSEDVVEVIEESSATPYDEVEVEEEDESSVATSPPRRKRTSGGGSYRRVDPLAYGDDGEPYRRSSRR</sequence>
<gene>
    <name evidence="3" type="ORF">TRUGW13939_08983</name>
</gene>
<proteinExistence type="predicted"/>
<accession>A0A7H8R6I8</accession>
<keyword evidence="2" id="KW-0812">Transmembrane</keyword>
<feature type="region of interest" description="Disordered" evidence="1">
    <location>
        <begin position="254"/>
        <end position="279"/>
    </location>
</feature>
<dbReference type="Proteomes" id="UP000509510">
    <property type="component" value="Chromosome V"/>
</dbReference>
<dbReference type="AlphaFoldDB" id="A0A7H8R6I8"/>
<dbReference type="OrthoDB" id="4227565at2759"/>
<keyword evidence="2" id="KW-0472">Membrane</keyword>
<keyword evidence="4" id="KW-1185">Reference proteome</keyword>
<dbReference type="RefSeq" id="XP_035348001.1">
    <property type="nucleotide sequence ID" value="XM_035492108.1"/>
</dbReference>
<protein>
    <submittedName>
        <fullName evidence="3">Uncharacterized protein</fullName>
    </submittedName>
</protein>
<name>A0A7H8R6I8_TALRU</name>
<evidence type="ECO:0000313" key="4">
    <source>
        <dbReference type="Proteomes" id="UP000509510"/>
    </source>
</evidence>
<keyword evidence="2" id="KW-1133">Transmembrane helix</keyword>
<feature type="compositionally biased region" description="Acidic residues" evidence="1">
    <location>
        <begin position="321"/>
        <end position="331"/>
    </location>
</feature>
<evidence type="ECO:0000313" key="3">
    <source>
        <dbReference type="EMBL" id="QKX61827.1"/>
    </source>
</evidence>
<reference evidence="4" key="1">
    <citation type="submission" date="2020-06" db="EMBL/GenBank/DDBJ databases">
        <title>A chromosome-scale genome assembly of Talaromyces rugulosus W13939.</title>
        <authorList>
            <person name="Wang B."/>
            <person name="Guo L."/>
            <person name="Ye K."/>
            <person name="Wang L."/>
        </authorList>
    </citation>
    <scope>NUCLEOTIDE SEQUENCE [LARGE SCALE GENOMIC DNA]</scope>
    <source>
        <strain evidence="4">W13939</strain>
    </source>
</reference>
<dbReference type="EMBL" id="CP055902">
    <property type="protein sequence ID" value="QKX61827.1"/>
    <property type="molecule type" value="Genomic_DNA"/>
</dbReference>
<dbReference type="GeneID" id="55996467"/>
<dbReference type="KEGG" id="trg:TRUGW13939_08983"/>
<evidence type="ECO:0000256" key="1">
    <source>
        <dbReference type="SAM" id="MobiDB-lite"/>
    </source>
</evidence>
<feature type="transmembrane region" description="Helical" evidence="2">
    <location>
        <begin position="207"/>
        <end position="227"/>
    </location>
</feature>